<dbReference type="Proteomes" id="UP001596495">
    <property type="component" value="Unassembled WGS sequence"/>
</dbReference>
<reference evidence="3" key="1">
    <citation type="journal article" date="2019" name="Int. J. Syst. Evol. Microbiol.">
        <title>The Global Catalogue of Microorganisms (GCM) 10K type strain sequencing project: providing services to taxonomists for standard genome sequencing and annotation.</title>
        <authorList>
            <consortium name="The Broad Institute Genomics Platform"/>
            <consortium name="The Broad Institute Genome Sequencing Center for Infectious Disease"/>
            <person name="Wu L."/>
            <person name="Ma J."/>
        </authorList>
    </citation>
    <scope>NUCLEOTIDE SEQUENCE [LARGE SCALE GENOMIC DNA]</scope>
    <source>
        <strain evidence="3">CCUG 54518</strain>
    </source>
</reference>
<feature type="chain" id="PRO_5047343864" evidence="1">
    <location>
        <begin position="21"/>
        <end position="185"/>
    </location>
</feature>
<protein>
    <submittedName>
        <fullName evidence="2">Uncharacterized protein</fullName>
    </submittedName>
</protein>
<evidence type="ECO:0000313" key="3">
    <source>
        <dbReference type="Proteomes" id="UP001596495"/>
    </source>
</evidence>
<organism evidence="2 3">
    <name type="scientific">Hydrogenophaga bisanensis</name>
    <dbReference type="NCBI Taxonomy" id="439611"/>
    <lineage>
        <taxon>Bacteria</taxon>
        <taxon>Pseudomonadati</taxon>
        <taxon>Pseudomonadota</taxon>
        <taxon>Betaproteobacteria</taxon>
        <taxon>Burkholderiales</taxon>
        <taxon>Comamonadaceae</taxon>
        <taxon>Hydrogenophaga</taxon>
    </lineage>
</organism>
<dbReference type="RefSeq" id="WP_382259513.1">
    <property type="nucleotide sequence ID" value="NZ_JBHTBX010000013.1"/>
</dbReference>
<evidence type="ECO:0000256" key="1">
    <source>
        <dbReference type="SAM" id="SignalP"/>
    </source>
</evidence>
<evidence type="ECO:0000313" key="2">
    <source>
        <dbReference type="EMBL" id="MFC7436110.1"/>
    </source>
</evidence>
<feature type="signal peptide" evidence="1">
    <location>
        <begin position="1"/>
        <end position="20"/>
    </location>
</feature>
<keyword evidence="1" id="KW-0732">Signal</keyword>
<gene>
    <name evidence="2" type="ORF">ACFQNJ_16490</name>
</gene>
<keyword evidence="3" id="KW-1185">Reference proteome</keyword>
<comment type="caution">
    <text evidence="2">The sequence shown here is derived from an EMBL/GenBank/DDBJ whole genome shotgun (WGS) entry which is preliminary data.</text>
</comment>
<name>A0ABW2RDH0_9BURK</name>
<proteinExistence type="predicted"/>
<accession>A0ABW2RDH0</accession>
<sequence length="185" mass="19782">MIKPIYLIAALLLTAGTAYAQQSVVGAPKAVPADDKQLTYRDPAEPISIGEMSDKQAAAETEKFLNKLGYTGVKHVEAVKSAVEAAKVEPETPPNQMKLLGVYGQDGALSADLSVNGQVHKVTGQAAAGIVKVLEVKRDGLKVTYSLNKRCPVRVADEKTGRITKKRVPCVNEANLAIGDSIEWR</sequence>
<dbReference type="EMBL" id="JBHTBX010000013">
    <property type="protein sequence ID" value="MFC7436110.1"/>
    <property type="molecule type" value="Genomic_DNA"/>
</dbReference>